<feature type="region of interest" description="Disordered" evidence="1">
    <location>
        <begin position="326"/>
        <end position="349"/>
    </location>
</feature>
<keyword evidence="3" id="KW-1185">Reference proteome</keyword>
<dbReference type="Proteomes" id="UP000603453">
    <property type="component" value="Unassembled WGS sequence"/>
</dbReference>
<reference evidence="2" key="1">
    <citation type="submission" date="2020-12" db="EMBL/GenBank/DDBJ databases">
        <title>Metabolic potential, ecology and presence of endohyphal bacteria is reflected in genomic diversity of Mucoromycotina.</title>
        <authorList>
            <person name="Muszewska A."/>
            <person name="Okrasinska A."/>
            <person name="Steczkiewicz K."/>
            <person name="Drgas O."/>
            <person name="Orlowska M."/>
            <person name="Perlinska-Lenart U."/>
            <person name="Aleksandrzak-Piekarczyk T."/>
            <person name="Szatraj K."/>
            <person name="Zielenkiewicz U."/>
            <person name="Pilsyk S."/>
            <person name="Malc E."/>
            <person name="Mieczkowski P."/>
            <person name="Kruszewska J.S."/>
            <person name="Biernat P."/>
            <person name="Pawlowska J."/>
        </authorList>
    </citation>
    <scope>NUCLEOTIDE SEQUENCE</scope>
    <source>
        <strain evidence="2">WA0000017839</strain>
    </source>
</reference>
<feature type="region of interest" description="Disordered" evidence="1">
    <location>
        <begin position="1"/>
        <end position="162"/>
    </location>
</feature>
<evidence type="ECO:0000313" key="3">
    <source>
        <dbReference type="Proteomes" id="UP000603453"/>
    </source>
</evidence>
<accession>A0A8H7VAJ6</accession>
<proteinExistence type="predicted"/>
<feature type="compositionally biased region" description="Basic residues" evidence="1">
    <location>
        <begin position="31"/>
        <end position="63"/>
    </location>
</feature>
<organism evidence="2 3">
    <name type="scientific">Mucor saturninus</name>
    <dbReference type="NCBI Taxonomy" id="64648"/>
    <lineage>
        <taxon>Eukaryota</taxon>
        <taxon>Fungi</taxon>
        <taxon>Fungi incertae sedis</taxon>
        <taxon>Mucoromycota</taxon>
        <taxon>Mucoromycotina</taxon>
        <taxon>Mucoromycetes</taxon>
        <taxon>Mucorales</taxon>
        <taxon>Mucorineae</taxon>
        <taxon>Mucoraceae</taxon>
        <taxon>Mucor</taxon>
    </lineage>
</organism>
<evidence type="ECO:0000313" key="2">
    <source>
        <dbReference type="EMBL" id="KAG2211642.1"/>
    </source>
</evidence>
<feature type="compositionally biased region" description="Polar residues" evidence="1">
    <location>
        <begin position="91"/>
        <end position="103"/>
    </location>
</feature>
<name>A0A8H7VAJ6_9FUNG</name>
<dbReference type="EMBL" id="JAEPRD010000008">
    <property type="protein sequence ID" value="KAG2211642.1"/>
    <property type="molecule type" value="Genomic_DNA"/>
</dbReference>
<feature type="compositionally biased region" description="Low complexity" evidence="1">
    <location>
        <begin position="64"/>
        <end position="79"/>
    </location>
</feature>
<dbReference type="AlphaFoldDB" id="A0A8H7VAJ6"/>
<protein>
    <submittedName>
        <fullName evidence="2">Uncharacterized protein</fullName>
    </submittedName>
</protein>
<evidence type="ECO:0000256" key="1">
    <source>
        <dbReference type="SAM" id="MobiDB-lite"/>
    </source>
</evidence>
<gene>
    <name evidence="2" type="ORF">INT47_008739</name>
</gene>
<comment type="caution">
    <text evidence="2">The sequence shown here is derived from an EMBL/GenBank/DDBJ whole genome shotgun (WGS) entry which is preliminary data.</text>
</comment>
<feature type="compositionally biased region" description="Low complexity" evidence="1">
    <location>
        <begin position="128"/>
        <end position="154"/>
    </location>
</feature>
<feature type="compositionally biased region" description="Polar residues" evidence="1">
    <location>
        <begin position="1"/>
        <end position="12"/>
    </location>
</feature>
<sequence length="349" mass="37302">MAVTTRSTSKQTRGNRKAATLKPTPVLKAKSVTKPKPATKAKPTPKSKPATKPKPITKSKSAPKAKPAANVKPAASSKSTITRPDPATRSLPESSSATRTSLRLASKRKQTDEETTQKPTQPKKAKPTRPTQMRNHPTTTAASSSKAESSGTNTATQTSPPVTTIAIVAQAATQDRPFPRALAPATPFNPIVMPQEPVEARLPDVREGDIHDHVTVSITDSLAAHESDLRRLKEELHLSIRQLVGRVSSQSTDVMKRNLAAYCQELGESYDYLRNLEKVLFNTLKTGLATYTRPQAAGLSTQAPVQASIAESAQVPAQVAVQAPIKVSTQTPTEEPAKASIGENNQAPI</sequence>